<evidence type="ECO:0000259" key="3">
    <source>
        <dbReference type="Pfam" id="PF08501"/>
    </source>
</evidence>
<dbReference type="SUPFAM" id="SSF51735">
    <property type="entry name" value="NAD(P)-binding Rossmann-fold domains"/>
    <property type="match status" value="1"/>
</dbReference>
<feature type="domain" description="Shikimate dehydrogenase substrate binding N-terminal" evidence="3">
    <location>
        <begin position="14"/>
        <end position="97"/>
    </location>
</feature>
<dbReference type="GO" id="GO:0009423">
    <property type="term" value="P:chorismate biosynthetic process"/>
    <property type="evidence" value="ECO:0007669"/>
    <property type="project" value="TreeGrafter"/>
</dbReference>
<dbReference type="STRING" id="1032480.MLP_05010"/>
<dbReference type="Gene3D" id="3.40.50.720">
    <property type="entry name" value="NAD(P)-binding Rossmann-like Domain"/>
    <property type="match status" value="1"/>
</dbReference>
<dbReference type="KEGG" id="mph:MLP_05010"/>
<dbReference type="InterPro" id="IPR013708">
    <property type="entry name" value="Shikimate_DH-bd_N"/>
</dbReference>
<keyword evidence="5" id="KW-1185">Reference proteome</keyword>
<dbReference type="OrthoDB" id="3609723at2"/>
<dbReference type="GO" id="GO:0050661">
    <property type="term" value="F:NADP binding"/>
    <property type="evidence" value="ECO:0007669"/>
    <property type="project" value="TreeGrafter"/>
</dbReference>
<evidence type="ECO:0000256" key="1">
    <source>
        <dbReference type="ARBA" id="ARBA00004871"/>
    </source>
</evidence>
<evidence type="ECO:0000313" key="4">
    <source>
        <dbReference type="EMBL" id="BAK33515.1"/>
    </source>
</evidence>
<dbReference type="InterPro" id="IPR022893">
    <property type="entry name" value="Shikimate_DH_fam"/>
</dbReference>
<dbReference type="Gene3D" id="3.40.50.10860">
    <property type="entry name" value="Leucine Dehydrogenase, chain A, domain 1"/>
    <property type="match status" value="1"/>
</dbReference>
<dbReference type="PANTHER" id="PTHR21089">
    <property type="entry name" value="SHIKIMATE DEHYDROGENASE"/>
    <property type="match status" value="1"/>
</dbReference>
<dbReference type="GO" id="GO:0019632">
    <property type="term" value="P:shikimate metabolic process"/>
    <property type="evidence" value="ECO:0007669"/>
    <property type="project" value="TreeGrafter"/>
</dbReference>
<sequence>MLDQLSGATRLFPIIGDPIKYVESPVRLTRTFGERGYHGICVPMQVSAEDLDAVMAGLTASRNVDGILVTMPHKFTAFGYCATSSERARMLGVVSVIRRNPDGTWHGDMLDGLAFVKAQVDHGAEPAGARVLLVGAGGAGSAIAIAMLEAGVRELIVHDADESRVNALLELVADLGRGRVIAGPPDPTGCDLVCNATPMGMEAGDPLPVDPALLTSSMFVGDVISGHGLTPFLAAAKAAGCKTADGGHMVEAAQDVMADFFQR</sequence>
<dbReference type="GO" id="GO:0009073">
    <property type="term" value="P:aromatic amino acid family biosynthetic process"/>
    <property type="evidence" value="ECO:0007669"/>
    <property type="project" value="UniProtKB-KW"/>
</dbReference>
<organism evidence="4 5">
    <name type="scientific">Microlunatus phosphovorus (strain ATCC 700054 / DSM 10555 / JCM 9379 / NBRC 101784 / NCIMB 13414 / VKM Ac-1990 / NM-1)</name>
    <dbReference type="NCBI Taxonomy" id="1032480"/>
    <lineage>
        <taxon>Bacteria</taxon>
        <taxon>Bacillati</taxon>
        <taxon>Actinomycetota</taxon>
        <taxon>Actinomycetes</taxon>
        <taxon>Propionibacteriales</taxon>
        <taxon>Propionibacteriaceae</taxon>
        <taxon>Microlunatus</taxon>
    </lineage>
</organism>
<dbReference type="InterPro" id="IPR046346">
    <property type="entry name" value="Aminoacid_DH-like_N_sf"/>
</dbReference>
<reference evidence="4 5" key="1">
    <citation type="submission" date="2011-05" db="EMBL/GenBank/DDBJ databases">
        <title>Whole genome sequence of Microlunatus phosphovorus NM-1.</title>
        <authorList>
            <person name="Hosoyama A."/>
            <person name="Sasaki K."/>
            <person name="Harada T."/>
            <person name="Igarashi R."/>
            <person name="Kawakoshi A."/>
            <person name="Sasagawa M."/>
            <person name="Fukada J."/>
            <person name="Nakamura S."/>
            <person name="Katano Y."/>
            <person name="Hanada S."/>
            <person name="Kamagata Y."/>
            <person name="Nakamura N."/>
            <person name="Yamazaki S."/>
            <person name="Fujita N."/>
        </authorList>
    </citation>
    <scope>NUCLEOTIDE SEQUENCE [LARGE SCALE GENOMIC DNA]</scope>
    <source>
        <strain evidence="5">ATCC 700054 / DSM 10555 / JCM 9379 / NBRC 101784 / NCIMB 13414 / VKM Ac-1990 / NM-1</strain>
    </source>
</reference>
<evidence type="ECO:0000256" key="2">
    <source>
        <dbReference type="ARBA" id="ARBA00023141"/>
    </source>
</evidence>
<dbReference type="HOGENOM" id="CLU_044063_4_0_11"/>
<dbReference type="AlphaFoldDB" id="F5XK19"/>
<proteinExistence type="predicted"/>
<dbReference type="EMBL" id="AP012204">
    <property type="protein sequence ID" value="BAK33515.1"/>
    <property type="molecule type" value="Genomic_DNA"/>
</dbReference>
<dbReference type="InterPro" id="IPR036291">
    <property type="entry name" value="NAD(P)-bd_dom_sf"/>
</dbReference>
<protein>
    <submittedName>
        <fullName evidence="4">Putative dehydrogenase</fullName>
    </submittedName>
</protein>
<dbReference type="eggNOG" id="COG0169">
    <property type="taxonomic scope" value="Bacteria"/>
</dbReference>
<dbReference type="RefSeq" id="WP_013861404.1">
    <property type="nucleotide sequence ID" value="NC_015635.1"/>
</dbReference>
<name>F5XK19_MICPN</name>
<gene>
    <name evidence="4" type="ordered locus">MLP_05010</name>
</gene>
<keyword evidence="2" id="KW-0057">Aromatic amino acid biosynthesis</keyword>
<dbReference type="Proteomes" id="UP000007947">
    <property type="component" value="Chromosome"/>
</dbReference>
<keyword evidence="2" id="KW-0028">Amino-acid biosynthesis</keyword>
<accession>F5XK19</accession>
<dbReference type="GO" id="GO:0005829">
    <property type="term" value="C:cytosol"/>
    <property type="evidence" value="ECO:0007669"/>
    <property type="project" value="TreeGrafter"/>
</dbReference>
<dbReference type="PANTHER" id="PTHR21089:SF1">
    <property type="entry name" value="BIFUNCTIONAL 3-DEHYDROQUINATE DEHYDRATASE_SHIKIMATE DEHYDROGENASE, CHLOROPLASTIC"/>
    <property type="match status" value="1"/>
</dbReference>
<comment type="pathway">
    <text evidence="1">Metabolic intermediate biosynthesis; chorismate biosynthesis; chorismate from D-erythrose 4-phosphate and phosphoenolpyruvate: step 4/7.</text>
</comment>
<dbReference type="Pfam" id="PF08501">
    <property type="entry name" value="Shikimate_dh_N"/>
    <property type="match status" value="1"/>
</dbReference>
<dbReference type="SUPFAM" id="SSF53223">
    <property type="entry name" value="Aminoacid dehydrogenase-like, N-terminal domain"/>
    <property type="match status" value="1"/>
</dbReference>
<evidence type="ECO:0000313" key="5">
    <source>
        <dbReference type="Proteomes" id="UP000007947"/>
    </source>
</evidence>
<dbReference type="GO" id="GO:0004764">
    <property type="term" value="F:shikimate 3-dehydrogenase (NADP+) activity"/>
    <property type="evidence" value="ECO:0007669"/>
    <property type="project" value="InterPro"/>
</dbReference>